<evidence type="ECO:0000256" key="4">
    <source>
        <dbReference type="ARBA" id="ARBA00017399"/>
    </source>
</evidence>
<protein>
    <recommendedName>
        <fullName evidence="4 11">Histidine--tRNA ligase</fullName>
        <ecNumber evidence="3 11">6.1.1.21</ecNumber>
    </recommendedName>
</protein>
<evidence type="ECO:0000313" key="14">
    <source>
        <dbReference type="EMBL" id="PWJ53544.1"/>
    </source>
</evidence>
<dbReference type="SUPFAM" id="SSF52954">
    <property type="entry name" value="Class II aaRS ABD-related"/>
    <property type="match status" value="1"/>
</dbReference>
<keyword evidence="5" id="KW-0963">Cytoplasm</keyword>
<organism evidence="14 15">
    <name type="scientific">Quadrisphaera granulorum</name>
    <dbReference type="NCBI Taxonomy" id="317664"/>
    <lineage>
        <taxon>Bacteria</taxon>
        <taxon>Bacillati</taxon>
        <taxon>Actinomycetota</taxon>
        <taxon>Actinomycetes</taxon>
        <taxon>Kineosporiales</taxon>
        <taxon>Kineosporiaceae</taxon>
        <taxon>Quadrisphaera</taxon>
    </lineage>
</organism>
<dbReference type="InterPro" id="IPR045864">
    <property type="entry name" value="aa-tRNA-synth_II/BPL/LPL"/>
</dbReference>
<proteinExistence type="inferred from homology"/>
<sequence>MARPTPLSGFPELLPSARLVEQHVLDVLREVFELHGFSNIETRAVEPLSVLLRKGEIDKEVYVVRRLQAEAGEESGSSDDLALHFDLTVPFARYVTENAGHLQFPFRRYQIQKVWRGERPQEGRYREFTQADIDVVDRGTLAVHHDADMARVMGEALARLPLPGVTLQVNNRRLVEGFYRGLGLEGDVLTGSIGATMRAVDKLDKVGARGVADLLAQAGLTQAQADGALALAQVRAGAGDLVASVRALGVSHELLDQGLEELLAVLTAVDDLPADRVAVVADLSVARGLDYYTGTVYETRMRGWESLGSICSGGRYDALADDGRDVYPGVGISLGVTRAIIPLLGKGAVRASRPTPTVVVVAVADEAHRRDADRVASALRARGVAAEVSPTAAKFGKQIRFADRRGVPFVWFSQEDGSHEVKDIRSGEQVLADPASWLPPAADLRPTVVLPEA</sequence>
<keyword evidence="9 14" id="KW-0436">Ligase</keyword>
<evidence type="ECO:0000256" key="5">
    <source>
        <dbReference type="ARBA" id="ARBA00022490"/>
    </source>
</evidence>
<dbReference type="GO" id="GO:0006427">
    <property type="term" value="P:histidyl-tRNA aminoacylation"/>
    <property type="evidence" value="ECO:0007669"/>
    <property type="project" value="UniProtKB-UniRule"/>
</dbReference>
<comment type="subunit">
    <text evidence="2">Homodimer.</text>
</comment>
<reference evidence="14 15" key="1">
    <citation type="submission" date="2018-03" db="EMBL/GenBank/DDBJ databases">
        <title>Genomic Encyclopedia of Archaeal and Bacterial Type Strains, Phase II (KMG-II): from individual species to whole genera.</title>
        <authorList>
            <person name="Goeker M."/>
        </authorList>
    </citation>
    <scope>NUCLEOTIDE SEQUENCE [LARGE SCALE GENOMIC DNA]</scope>
    <source>
        <strain evidence="14 15">DSM 44889</strain>
    </source>
</reference>
<dbReference type="RefSeq" id="WP_109774557.1">
    <property type="nucleotide sequence ID" value="NZ_QGDQ01000012.1"/>
</dbReference>
<keyword evidence="8" id="KW-0648">Protein biosynthesis</keyword>
<dbReference type="PANTHER" id="PTHR11476">
    <property type="entry name" value="HISTIDYL-TRNA SYNTHETASE"/>
    <property type="match status" value="1"/>
</dbReference>
<feature type="binding site" evidence="12">
    <location>
        <begin position="291"/>
        <end position="292"/>
    </location>
    <ligand>
        <name>L-histidine</name>
        <dbReference type="ChEBI" id="CHEBI:57595"/>
    </ligand>
</feature>
<evidence type="ECO:0000256" key="8">
    <source>
        <dbReference type="ARBA" id="ARBA00022917"/>
    </source>
</evidence>
<evidence type="ECO:0000256" key="7">
    <source>
        <dbReference type="ARBA" id="ARBA00022840"/>
    </source>
</evidence>
<dbReference type="InterPro" id="IPR004154">
    <property type="entry name" value="Anticodon-bd"/>
</dbReference>
<dbReference type="InterPro" id="IPR004516">
    <property type="entry name" value="HisRS/HisZ"/>
</dbReference>
<comment type="similarity">
    <text evidence="1">Belongs to the class-II aminoacyl-tRNA synthetase family.</text>
</comment>
<keyword evidence="9 14" id="KW-0030">Aminoacyl-tRNA synthetase</keyword>
<evidence type="ECO:0000256" key="1">
    <source>
        <dbReference type="ARBA" id="ARBA00008226"/>
    </source>
</evidence>
<accession>A0A316A9K0</accession>
<evidence type="ECO:0000256" key="12">
    <source>
        <dbReference type="PIRSR" id="PIRSR001549-1"/>
    </source>
</evidence>
<comment type="catalytic activity">
    <reaction evidence="10">
        <text>tRNA(His) + L-histidine + ATP = L-histidyl-tRNA(His) + AMP + diphosphate + H(+)</text>
        <dbReference type="Rhea" id="RHEA:17313"/>
        <dbReference type="Rhea" id="RHEA-COMP:9665"/>
        <dbReference type="Rhea" id="RHEA-COMP:9689"/>
        <dbReference type="ChEBI" id="CHEBI:15378"/>
        <dbReference type="ChEBI" id="CHEBI:30616"/>
        <dbReference type="ChEBI" id="CHEBI:33019"/>
        <dbReference type="ChEBI" id="CHEBI:57595"/>
        <dbReference type="ChEBI" id="CHEBI:78442"/>
        <dbReference type="ChEBI" id="CHEBI:78527"/>
        <dbReference type="ChEBI" id="CHEBI:456215"/>
        <dbReference type="EC" id="6.1.1.21"/>
    </reaction>
</comment>
<keyword evidence="15" id="KW-1185">Reference proteome</keyword>
<feature type="binding site" evidence="12">
    <location>
        <position position="134"/>
    </location>
    <ligand>
        <name>L-histidine</name>
        <dbReference type="ChEBI" id="CHEBI:57595"/>
    </ligand>
</feature>
<feature type="domain" description="Aminoacyl-transfer RNA synthetases class-II family profile" evidence="13">
    <location>
        <begin position="20"/>
        <end position="354"/>
    </location>
</feature>
<dbReference type="InterPro" id="IPR015807">
    <property type="entry name" value="His-tRNA-ligase"/>
</dbReference>
<dbReference type="GO" id="GO:0005524">
    <property type="term" value="F:ATP binding"/>
    <property type="evidence" value="ECO:0007669"/>
    <property type="project" value="UniProtKB-KW"/>
</dbReference>
<dbReference type="GO" id="GO:0005737">
    <property type="term" value="C:cytoplasm"/>
    <property type="evidence" value="ECO:0007669"/>
    <property type="project" value="UniProtKB-UniRule"/>
</dbReference>
<dbReference type="InterPro" id="IPR041715">
    <property type="entry name" value="HisRS-like_core"/>
</dbReference>
<dbReference type="Pfam" id="PF13393">
    <property type="entry name" value="tRNA-synt_His"/>
    <property type="match status" value="1"/>
</dbReference>
<evidence type="ECO:0000313" key="15">
    <source>
        <dbReference type="Proteomes" id="UP000245469"/>
    </source>
</evidence>
<dbReference type="OrthoDB" id="9800814at2"/>
<evidence type="ECO:0000259" key="13">
    <source>
        <dbReference type="PROSITE" id="PS50862"/>
    </source>
</evidence>
<dbReference type="AlphaFoldDB" id="A0A316A9K0"/>
<dbReference type="InterPro" id="IPR036621">
    <property type="entry name" value="Anticodon-bd_dom_sf"/>
</dbReference>
<dbReference type="EC" id="6.1.1.21" evidence="3 11"/>
<evidence type="ECO:0000256" key="6">
    <source>
        <dbReference type="ARBA" id="ARBA00022741"/>
    </source>
</evidence>
<dbReference type="PANTHER" id="PTHR11476:SF7">
    <property type="entry name" value="HISTIDINE--TRNA LIGASE"/>
    <property type="match status" value="1"/>
</dbReference>
<dbReference type="GO" id="GO:0004821">
    <property type="term" value="F:histidine-tRNA ligase activity"/>
    <property type="evidence" value="ECO:0007669"/>
    <property type="project" value="UniProtKB-UniRule"/>
</dbReference>
<evidence type="ECO:0000256" key="11">
    <source>
        <dbReference type="NCBIfam" id="TIGR00442"/>
    </source>
</evidence>
<dbReference type="Proteomes" id="UP000245469">
    <property type="component" value="Unassembled WGS sequence"/>
</dbReference>
<keyword evidence="7" id="KW-0067">ATP-binding</keyword>
<gene>
    <name evidence="14" type="ORF">BXY45_112118</name>
</gene>
<evidence type="ECO:0000256" key="3">
    <source>
        <dbReference type="ARBA" id="ARBA00012815"/>
    </source>
</evidence>
<evidence type="ECO:0000256" key="9">
    <source>
        <dbReference type="ARBA" id="ARBA00023146"/>
    </source>
</evidence>
<keyword evidence="6" id="KW-0547">Nucleotide-binding</keyword>
<dbReference type="Gene3D" id="3.40.50.800">
    <property type="entry name" value="Anticodon-binding domain"/>
    <property type="match status" value="1"/>
</dbReference>
<dbReference type="SUPFAM" id="SSF55681">
    <property type="entry name" value="Class II aaRS and biotin synthetases"/>
    <property type="match status" value="1"/>
</dbReference>
<feature type="binding site" evidence="12">
    <location>
        <position position="130"/>
    </location>
    <ligand>
        <name>L-histidine</name>
        <dbReference type="ChEBI" id="CHEBI:57595"/>
    </ligand>
</feature>
<dbReference type="EMBL" id="QGDQ01000012">
    <property type="protein sequence ID" value="PWJ53544.1"/>
    <property type="molecule type" value="Genomic_DNA"/>
</dbReference>
<evidence type="ECO:0000256" key="2">
    <source>
        <dbReference type="ARBA" id="ARBA00011738"/>
    </source>
</evidence>
<dbReference type="PIRSF" id="PIRSF001549">
    <property type="entry name" value="His-tRNA_synth"/>
    <property type="match status" value="1"/>
</dbReference>
<dbReference type="PROSITE" id="PS50862">
    <property type="entry name" value="AA_TRNA_LIGASE_II"/>
    <property type="match status" value="1"/>
</dbReference>
<comment type="caution">
    <text evidence="14">The sequence shown here is derived from an EMBL/GenBank/DDBJ whole genome shotgun (WGS) entry which is preliminary data.</text>
</comment>
<feature type="binding site" evidence="12">
    <location>
        <position position="116"/>
    </location>
    <ligand>
        <name>L-histidine</name>
        <dbReference type="ChEBI" id="CHEBI:57595"/>
    </ligand>
</feature>
<dbReference type="Pfam" id="PF03129">
    <property type="entry name" value="HGTP_anticodon"/>
    <property type="match status" value="1"/>
</dbReference>
<evidence type="ECO:0000256" key="10">
    <source>
        <dbReference type="ARBA" id="ARBA00047639"/>
    </source>
</evidence>
<dbReference type="NCBIfam" id="TIGR00442">
    <property type="entry name" value="hisS"/>
    <property type="match status" value="1"/>
</dbReference>
<dbReference type="Gene3D" id="3.30.930.10">
    <property type="entry name" value="Bira Bifunctional Protein, Domain 2"/>
    <property type="match status" value="1"/>
</dbReference>
<feature type="binding site" evidence="12">
    <location>
        <begin position="86"/>
        <end position="88"/>
    </location>
    <ligand>
        <name>L-histidine</name>
        <dbReference type="ChEBI" id="CHEBI:57595"/>
    </ligand>
</feature>
<feature type="binding site" evidence="12">
    <location>
        <position position="287"/>
    </location>
    <ligand>
        <name>L-histidine</name>
        <dbReference type="ChEBI" id="CHEBI:57595"/>
    </ligand>
</feature>
<dbReference type="CDD" id="cd00773">
    <property type="entry name" value="HisRS-like_core"/>
    <property type="match status" value="1"/>
</dbReference>
<name>A0A316A9K0_9ACTN</name>
<dbReference type="InterPro" id="IPR006195">
    <property type="entry name" value="aa-tRNA-synth_II"/>
</dbReference>